<feature type="transmembrane region" description="Helical" evidence="14">
    <location>
        <begin position="46"/>
        <end position="66"/>
    </location>
</feature>
<keyword evidence="6 14" id="KW-0479">Metal-binding</keyword>
<evidence type="ECO:0000256" key="3">
    <source>
        <dbReference type="ARBA" id="ARBA00022475"/>
    </source>
</evidence>
<evidence type="ECO:0000259" key="18">
    <source>
        <dbReference type="PROSITE" id="PS51371"/>
    </source>
</evidence>
<gene>
    <name evidence="20" type="ORF">J2S69_001532</name>
    <name evidence="19" type="ORF">O2L01_07045</name>
</gene>
<evidence type="ECO:0000256" key="12">
    <source>
        <dbReference type="ARBA" id="ARBA00023122"/>
    </source>
</evidence>
<dbReference type="SMART" id="SM00116">
    <property type="entry name" value="CBS"/>
    <property type="match status" value="2"/>
</dbReference>
<organism evidence="19 21">
    <name type="scientific">Glycomyces lechevalierae</name>
    <dbReference type="NCBI Taxonomy" id="256034"/>
    <lineage>
        <taxon>Bacteria</taxon>
        <taxon>Bacillati</taxon>
        <taxon>Actinomycetota</taxon>
        <taxon>Actinomycetes</taxon>
        <taxon>Glycomycetales</taxon>
        <taxon>Glycomycetaceae</taxon>
        <taxon>Glycomyces</taxon>
    </lineage>
</organism>
<feature type="transmembrane region" description="Helical" evidence="14">
    <location>
        <begin position="106"/>
        <end position="132"/>
    </location>
</feature>
<keyword evidence="12 17" id="KW-0129">CBS domain</keyword>
<evidence type="ECO:0000313" key="20">
    <source>
        <dbReference type="EMBL" id="MDR7337813.1"/>
    </source>
</evidence>
<keyword evidence="4 14" id="KW-0645">Protease</keyword>
<evidence type="ECO:0000256" key="8">
    <source>
        <dbReference type="ARBA" id="ARBA00022801"/>
    </source>
</evidence>
<dbReference type="Pfam" id="PF00571">
    <property type="entry name" value="CBS"/>
    <property type="match status" value="2"/>
</dbReference>
<proteinExistence type="inferred from homology"/>
<keyword evidence="5 14" id="KW-0812">Transmembrane</keyword>
<evidence type="ECO:0000256" key="17">
    <source>
        <dbReference type="PROSITE-ProRule" id="PRU00703"/>
    </source>
</evidence>
<feature type="domain" description="CBS" evidence="18">
    <location>
        <begin position="316"/>
        <end position="372"/>
    </location>
</feature>
<evidence type="ECO:0000256" key="7">
    <source>
        <dbReference type="ARBA" id="ARBA00022737"/>
    </source>
</evidence>
<dbReference type="InterPro" id="IPR008915">
    <property type="entry name" value="Peptidase_M50"/>
</dbReference>
<dbReference type="Proteomes" id="UP001183604">
    <property type="component" value="Unassembled WGS sequence"/>
</dbReference>
<reference evidence="19" key="1">
    <citation type="submission" date="2022-12" db="EMBL/GenBank/DDBJ databases">
        <title>Gycomyces niveus sp.nov., a novel actinomycete isolated from soil in Shouguang.</title>
        <authorList>
            <person name="Yang X."/>
        </authorList>
    </citation>
    <scope>NUCLEOTIDE SEQUENCE</scope>
    <source>
        <strain evidence="19">DSM 44724</strain>
    </source>
</reference>
<comment type="similarity">
    <text evidence="2 14">Belongs to the peptidase M50B family.</text>
</comment>
<keyword evidence="10 14" id="KW-1133">Transmembrane helix</keyword>
<name>A0A9X3SUB8_9ACTN</name>
<evidence type="ECO:0000256" key="6">
    <source>
        <dbReference type="ARBA" id="ARBA00022723"/>
    </source>
</evidence>
<dbReference type="GO" id="GO:0005886">
    <property type="term" value="C:plasma membrane"/>
    <property type="evidence" value="ECO:0007669"/>
    <property type="project" value="UniProtKB-SubCell"/>
</dbReference>
<dbReference type="EMBL" id="JAVDYD010000001">
    <property type="protein sequence ID" value="MDR7337813.1"/>
    <property type="molecule type" value="Genomic_DNA"/>
</dbReference>
<reference evidence="20 22" key="2">
    <citation type="submission" date="2023-07" db="EMBL/GenBank/DDBJ databases">
        <title>Sequencing the genomes of 1000 actinobacteria strains.</title>
        <authorList>
            <person name="Klenk H.-P."/>
        </authorList>
    </citation>
    <scope>NUCLEOTIDE SEQUENCE [LARGE SCALE GENOMIC DNA]</scope>
    <source>
        <strain evidence="20 22">DSM 44724</strain>
    </source>
</reference>
<comment type="caution">
    <text evidence="19">The sequence shown here is derived from an EMBL/GenBank/DDBJ whole genome shotgun (WGS) entry which is preliminary data.</text>
</comment>
<accession>A0A9X3SUB8</accession>
<dbReference type="SUPFAM" id="SSF54631">
    <property type="entry name" value="CBS-domain pair"/>
    <property type="match status" value="1"/>
</dbReference>
<dbReference type="PROSITE" id="PS51371">
    <property type="entry name" value="CBS"/>
    <property type="match status" value="2"/>
</dbReference>
<dbReference type="GO" id="GO:0046872">
    <property type="term" value="F:metal ion binding"/>
    <property type="evidence" value="ECO:0007669"/>
    <property type="project" value="UniProtKB-UniRule"/>
</dbReference>
<keyword evidence="8 14" id="KW-0378">Hydrolase</keyword>
<evidence type="ECO:0000256" key="16">
    <source>
        <dbReference type="PIRSR" id="PIRSR006404-2"/>
    </source>
</evidence>
<evidence type="ECO:0000256" key="14">
    <source>
        <dbReference type="PIRNR" id="PIRNR006404"/>
    </source>
</evidence>
<dbReference type="RefSeq" id="WP_270121210.1">
    <property type="nucleotide sequence ID" value="NZ_BAAAOM010000002.1"/>
</dbReference>
<feature type="transmembrane region" description="Helical" evidence="14">
    <location>
        <begin position="208"/>
        <end position="228"/>
    </location>
</feature>
<feature type="binding site" evidence="16">
    <location>
        <position position="70"/>
    </location>
    <ligand>
        <name>Zn(2+)</name>
        <dbReference type="ChEBI" id="CHEBI:29105"/>
        <note>catalytic</note>
    </ligand>
</feature>
<dbReference type="PANTHER" id="PTHR39188">
    <property type="entry name" value="MEMBRANE-ASSOCIATED ZINC METALLOPROTEASE M50B"/>
    <property type="match status" value="1"/>
</dbReference>
<evidence type="ECO:0000256" key="4">
    <source>
        <dbReference type="ARBA" id="ARBA00022670"/>
    </source>
</evidence>
<keyword evidence="13 14" id="KW-0472">Membrane</keyword>
<dbReference type="AlphaFoldDB" id="A0A9X3SUB8"/>
<dbReference type="Gene3D" id="3.10.580.10">
    <property type="entry name" value="CBS-domain"/>
    <property type="match status" value="1"/>
</dbReference>
<feature type="active site" evidence="15">
    <location>
        <position position="67"/>
    </location>
</feature>
<evidence type="ECO:0000256" key="15">
    <source>
        <dbReference type="PIRSR" id="PIRSR006404-1"/>
    </source>
</evidence>
<evidence type="ECO:0000256" key="2">
    <source>
        <dbReference type="ARBA" id="ARBA00007931"/>
    </source>
</evidence>
<evidence type="ECO:0000313" key="19">
    <source>
        <dbReference type="EMBL" id="MDA1384734.1"/>
    </source>
</evidence>
<feature type="binding site" evidence="16">
    <location>
        <position position="66"/>
    </location>
    <ligand>
        <name>Zn(2+)</name>
        <dbReference type="ChEBI" id="CHEBI:29105"/>
        <note>catalytic</note>
    </ligand>
</feature>
<keyword evidence="11 14" id="KW-0482">Metalloprotease</keyword>
<feature type="binding site" evidence="16">
    <location>
        <position position="165"/>
    </location>
    <ligand>
        <name>Zn(2+)</name>
        <dbReference type="ChEBI" id="CHEBI:29105"/>
        <note>catalytic</note>
    </ligand>
</feature>
<keyword evidence="9 14" id="KW-0862">Zinc</keyword>
<feature type="domain" description="CBS" evidence="18">
    <location>
        <begin position="250"/>
        <end position="308"/>
    </location>
</feature>
<evidence type="ECO:0000313" key="22">
    <source>
        <dbReference type="Proteomes" id="UP001183604"/>
    </source>
</evidence>
<evidence type="ECO:0000313" key="21">
    <source>
        <dbReference type="Proteomes" id="UP001145799"/>
    </source>
</evidence>
<keyword evidence="22" id="KW-1185">Reference proteome</keyword>
<evidence type="ECO:0000256" key="11">
    <source>
        <dbReference type="ARBA" id="ARBA00023049"/>
    </source>
</evidence>
<evidence type="ECO:0000256" key="1">
    <source>
        <dbReference type="ARBA" id="ARBA00004651"/>
    </source>
</evidence>
<dbReference type="PIRSF" id="PIRSF006404">
    <property type="entry name" value="UCP006404_Pept_M50_CBS"/>
    <property type="match status" value="1"/>
</dbReference>
<dbReference type="Pfam" id="PF02163">
    <property type="entry name" value="Peptidase_M50"/>
    <property type="match status" value="2"/>
</dbReference>
<sequence>MRATLKLGTVAGVAIGAHWSALGTMALLFAVVTSGFAHAYPDEPTAARVAAGALAAVLFMASLFAHEVAHSVVAKRQGLEVEGITLWLLGGVSRIRGEASRPRADFAIAIVGPAASLASAAVFAALAWALAVTGVGPLWVAVASYLAVVNVLLAAFNLVPAAPLDGGRVLRAVLWAIRGDRASAAVWAARMGRGFGMVLLLLGGLEFLFGFGFGLWWLLLGMFILVMAGAEERQAQTGAALAGVRVGEVMTRDPETVSGDLSVEAFLGEYAVSRRHSAFPLVDGQGRVEGLITFNRLIAVPHARRAATTLRDAACPPREIPFADPDEPVTGLIPRLAESHDHRALVFSADRLVGIVTTSDVNRAIALHLHRA</sequence>
<evidence type="ECO:0000256" key="5">
    <source>
        <dbReference type="ARBA" id="ARBA00022692"/>
    </source>
</evidence>
<feature type="transmembrane region" description="Helical" evidence="14">
    <location>
        <begin position="7"/>
        <end position="40"/>
    </location>
</feature>
<dbReference type="InterPro" id="IPR016483">
    <property type="entry name" value="UCP006404_Pept_M50_CBS"/>
</dbReference>
<dbReference type="Proteomes" id="UP001145799">
    <property type="component" value="Unassembled WGS sequence"/>
</dbReference>
<evidence type="ECO:0000256" key="9">
    <source>
        <dbReference type="ARBA" id="ARBA00022833"/>
    </source>
</evidence>
<feature type="transmembrane region" description="Helical" evidence="14">
    <location>
        <begin position="138"/>
        <end position="161"/>
    </location>
</feature>
<dbReference type="GO" id="GO:0008237">
    <property type="term" value="F:metallopeptidase activity"/>
    <property type="evidence" value="ECO:0007669"/>
    <property type="project" value="UniProtKB-UniRule"/>
</dbReference>
<comment type="cofactor">
    <cofactor evidence="14 16">
        <name>Zn(2+)</name>
        <dbReference type="ChEBI" id="CHEBI:29105"/>
    </cofactor>
    <text evidence="14 16">Binds 1 zinc ion per subunit.</text>
</comment>
<dbReference type="PANTHER" id="PTHR39188:SF3">
    <property type="entry name" value="STAGE IV SPORULATION PROTEIN FB"/>
    <property type="match status" value="1"/>
</dbReference>
<evidence type="ECO:0000256" key="10">
    <source>
        <dbReference type="ARBA" id="ARBA00022989"/>
    </source>
</evidence>
<keyword evidence="7" id="KW-0677">Repeat</keyword>
<protein>
    <recommendedName>
        <fullName evidence="14">Zinc metalloprotease</fullName>
    </recommendedName>
</protein>
<comment type="subcellular location">
    <subcellularLocation>
        <location evidence="1 14">Cell membrane</location>
        <topology evidence="1 14">Multi-pass membrane protein</topology>
    </subcellularLocation>
</comment>
<keyword evidence="3 14" id="KW-1003">Cell membrane</keyword>
<dbReference type="InterPro" id="IPR046342">
    <property type="entry name" value="CBS_dom_sf"/>
</dbReference>
<dbReference type="InterPro" id="IPR000644">
    <property type="entry name" value="CBS_dom"/>
</dbReference>
<dbReference type="EMBL" id="JAPZVQ010000003">
    <property type="protein sequence ID" value="MDA1384734.1"/>
    <property type="molecule type" value="Genomic_DNA"/>
</dbReference>
<evidence type="ECO:0000256" key="13">
    <source>
        <dbReference type="ARBA" id="ARBA00023136"/>
    </source>
</evidence>
<dbReference type="GO" id="GO:0006508">
    <property type="term" value="P:proteolysis"/>
    <property type="evidence" value="ECO:0007669"/>
    <property type="project" value="UniProtKB-KW"/>
</dbReference>